<dbReference type="Gene3D" id="3.80.10.10">
    <property type="entry name" value="Ribonuclease Inhibitor"/>
    <property type="match status" value="1"/>
</dbReference>
<proteinExistence type="predicted"/>
<dbReference type="InterPro" id="IPR055411">
    <property type="entry name" value="LRR_FXL15/At3g58940/PEG3-like"/>
</dbReference>
<accession>A0A2N9GAL3</accession>
<dbReference type="PANTHER" id="PTHR38926:SF2">
    <property type="entry name" value="F-BOX_LRR-REPEAT PROTEIN 21-RELATED"/>
    <property type="match status" value="1"/>
</dbReference>
<dbReference type="InterPro" id="IPR006553">
    <property type="entry name" value="Leu-rich_rpt_Cys-con_subtyp"/>
</dbReference>
<organism evidence="2">
    <name type="scientific">Fagus sylvatica</name>
    <name type="common">Beechnut</name>
    <dbReference type="NCBI Taxonomy" id="28930"/>
    <lineage>
        <taxon>Eukaryota</taxon>
        <taxon>Viridiplantae</taxon>
        <taxon>Streptophyta</taxon>
        <taxon>Embryophyta</taxon>
        <taxon>Tracheophyta</taxon>
        <taxon>Spermatophyta</taxon>
        <taxon>Magnoliopsida</taxon>
        <taxon>eudicotyledons</taxon>
        <taxon>Gunneridae</taxon>
        <taxon>Pentapetalae</taxon>
        <taxon>rosids</taxon>
        <taxon>fabids</taxon>
        <taxon>Fagales</taxon>
        <taxon>Fagaceae</taxon>
        <taxon>Fagus</taxon>
    </lineage>
</organism>
<evidence type="ECO:0000313" key="2">
    <source>
        <dbReference type="EMBL" id="SPC96573.1"/>
    </source>
</evidence>
<dbReference type="InterPro" id="IPR032675">
    <property type="entry name" value="LRR_dom_sf"/>
</dbReference>
<dbReference type="Gene3D" id="1.20.1280.50">
    <property type="match status" value="1"/>
</dbReference>
<dbReference type="InterPro" id="IPR001810">
    <property type="entry name" value="F-box_dom"/>
</dbReference>
<protein>
    <recommendedName>
        <fullName evidence="1">F-box domain-containing protein</fullName>
    </recommendedName>
</protein>
<dbReference type="SMART" id="SM00367">
    <property type="entry name" value="LRR_CC"/>
    <property type="match status" value="5"/>
</dbReference>
<sequence>MESGSSSCSEQHRNWLELPRDVTASILQRLGAIEILTSAQHVCKLWYNLCKDPSMWRTIKMYNLDYLGDLEKMCRNAVDRSSGQLRDINLEYFVTDDLLNYIANSSSQLRRIRLVSCNDISDGGLSEAAAKLPLLEELELSLCSLSKEPLVAVGRCCPLLKSLKLNHRGYRRPYIVVYDEEVLAIAENMPELRHLQLFGNTLTNDGLLAILDGCPHLESLDLRKCYNVTLSGNLGRRCTEGIKELRLPNDSTDDYELNSEMSDFESVDEDYPSDYDDFTNYHEYYESSVTSESSNDGFTLDGDFYY</sequence>
<dbReference type="Pfam" id="PF13516">
    <property type="entry name" value="LRR_6"/>
    <property type="match status" value="1"/>
</dbReference>
<dbReference type="AlphaFoldDB" id="A0A2N9GAL3"/>
<dbReference type="Pfam" id="PF12937">
    <property type="entry name" value="F-box-like"/>
    <property type="match status" value="1"/>
</dbReference>
<feature type="domain" description="F-box" evidence="1">
    <location>
        <begin position="12"/>
        <end position="59"/>
    </location>
</feature>
<gene>
    <name evidence="2" type="ORF">FSB_LOCUS24455</name>
</gene>
<evidence type="ECO:0000259" key="1">
    <source>
        <dbReference type="PROSITE" id="PS50181"/>
    </source>
</evidence>
<dbReference type="CDD" id="cd22164">
    <property type="entry name" value="F-box_AtSKIP19-like"/>
    <property type="match status" value="1"/>
</dbReference>
<name>A0A2N9GAL3_FAGSY</name>
<dbReference type="EMBL" id="OIVN01001680">
    <property type="protein sequence ID" value="SPC96573.1"/>
    <property type="molecule type" value="Genomic_DNA"/>
</dbReference>
<dbReference type="PROSITE" id="PS50181">
    <property type="entry name" value="FBOX"/>
    <property type="match status" value="1"/>
</dbReference>
<dbReference type="PANTHER" id="PTHR38926">
    <property type="entry name" value="F-BOX DOMAIN CONTAINING PROTEIN, EXPRESSED"/>
    <property type="match status" value="1"/>
</dbReference>
<reference evidence="2" key="1">
    <citation type="submission" date="2018-02" db="EMBL/GenBank/DDBJ databases">
        <authorList>
            <person name="Cohen D.B."/>
            <person name="Kent A.D."/>
        </authorList>
    </citation>
    <scope>NUCLEOTIDE SEQUENCE</scope>
</reference>
<dbReference type="Pfam" id="PF24758">
    <property type="entry name" value="LRR_At5g56370"/>
    <property type="match status" value="1"/>
</dbReference>
<dbReference type="InterPro" id="IPR001611">
    <property type="entry name" value="Leu-rich_rpt"/>
</dbReference>
<dbReference type="SUPFAM" id="SSF52047">
    <property type="entry name" value="RNI-like"/>
    <property type="match status" value="1"/>
</dbReference>